<evidence type="ECO:0000256" key="3">
    <source>
        <dbReference type="ARBA" id="ARBA00023015"/>
    </source>
</evidence>
<dbReference type="SMART" id="SM00425">
    <property type="entry name" value="TBOX"/>
    <property type="match status" value="1"/>
</dbReference>
<dbReference type="PRINTS" id="PR00938">
    <property type="entry name" value="BRACHYURY"/>
</dbReference>
<keyword evidence="3" id="KW-0805">Transcription regulation</keyword>
<comment type="caution">
    <text evidence="10">The sequence shown here is derived from an EMBL/GenBank/DDBJ whole genome shotgun (WGS) entry which is preliminary data.</text>
</comment>
<evidence type="ECO:0000256" key="6">
    <source>
        <dbReference type="ARBA" id="ARBA00023242"/>
    </source>
</evidence>
<comment type="caution">
    <text evidence="7">Lacks conserved residue(s) required for the propagation of feature annotation.</text>
</comment>
<dbReference type="PROSITE" id="PS01264">
    <property type="entry name" value="TBOX_2"/>
    <property type="match status" value="1"/>
</dbReference>
<keyword evidence="2" id="KW-0217">Developmental protein</keyword>
<dbReference type="PANTHER" id="PTHR11267">
    <property type="entry name" value="T-BOX PROTEIN-RELATED"/>
    <property type="match status" value="1"/>
</dbReference>
<organism evidence="10 11">
    <name type="scientific">Tegillarca granosa</name>
    <name type="common">Malaysian cockle</name>
    <name type="synonym">Anadara granosa</name>
    <dbReference type="NCBI Taxonomy" id="220873"/>
    <lineage>
        <taxon>Eukaryota</taxon>
        <taxon>Metazoa</taxon>
        <taxon>Spiralia</taxon>
        <taxon>Lophotrochozoa</taxon>
        <taxon>Mollusca</taxon>
        <taxon>Bivalvia</taxon>
        <taxon>Autobranchia</taxon>
        <taxon>Pteriomorphia</taxon>
        <taxon>Arcoida</taxon>
        <taxon>Arcoidea</taxon>
        <taxon>Arcidae</taxon>
        <taxon>Tegillarca</taxon>
    </lineage>
</organism>
<evidence type="ECO:0000313" key="11">
    <source>
        <dbReference type="Proteomes" id="UP001217089"/>
    </source>
</evidence>
<keyword evidence="6 7" id="KW-0539">Nucleus</keyword>
<evidence type="ECO:0000256" key="1">
    <source>
        <dbReference type="ARBA" id="ARBA00004123"/>
    </source>
</evidence>
<dbReference type="PROSITE" id="PS01283">
    <property type="entry name" value="TBOX_1"/>
    <property type="match status" value="1"/>
</dbReference>
<evidence type="ECO:0000256" key="8">
    <source>
        <dbReference type="SAM" id="MobiDB-lite"/>
    </source>
</evidence>
<dbReference type="SUPFAM" id="SSF49417">
    <property type="entry name" value="p53-like transcription factors"/>
    <property type="match status" value="1"/>
</dbReference>
<feature type="domain" description="T-box" evidence="9">
    <location>
        <begin position="67"/>
        <end position="243"/>
    </location>
</feature>
<evidence type="ECO:0000313" key="10">
    <source>
        <dbReference type="EMBL" id="KAJ8315069.1"/>
    </source>
</evidence>
<keyword evidence="4 7" id="KW-0238">DNA-binding</keyword>
<reference evidence="10 11" key="1">
    <citation type="submission" date="2022-12" db="EMBL/GenBank/DDBJ databases">
        <title>Chromosome-level genome of Tegillarca granosa.</title>
        <authorList>
            <person name="Kim J."/>
        </authorList>
    </citation>
    <scope>NUCLEOTIDE SEQUENCE [LARGE SCALE GENOMIC DNA]</scope>
    <source>
        <strain evidence="10">Teg-2019</strain>
        <tissue evidence="10">Adductor muscle</tissue>
    </source>
</reference>
<evidence type="ECO:0000259" key="9">
    <source>
        <dbReference type="PROSITE" id="PS50252"/>
    </source>
</evidence>
<proteinExistence type="predicted"/>
<dbReference type="Gene3D" id="2.60.40.820">
    <property type="entry name" value="Transcription factor, T-box"/>
    <property type="match status" value="1"/>
</dbReference>
<evidence type="ECO:0000256" key="7">
    <source>
        <dbReference type="PROSITE-ProRule" id="PRU00201"/>
    </source>
</evidence>
<evidence type="ECO:0000256" key="2">
    <source>
        <dbReference type="ARBA" id="ARBA00022473"/>
    </source>
</evidence>
<dbReference type="InterPro" id="IPR018186">
    <property type="entry name" value="TF_T-box_CS"/>
</dbReference>
<dbReference type="PROSITE" id="PS50252">
    <property type="entry name" value="TBOX_3"/>
    <property type="match status" value="1"/>
</dbReference>
<sequence length="432" mass="48254">MLESATMCDFKMTTKDLKETNFLDLESTCKSKPNQLNITHLLNAVDSEMTVGSEKGDPTERQLNVKLEDKELWNRFKEYTNEMIVTKNGRRMFPVFKVSVSGLDPNAMYTMLLDFVQVDSHRWKYVNGDWAAGGKAEPAAPNCVYIHPDSPNFGAHWMKDVVSFSKVKLTNKLNGGGQIMLNSLHKYEPRLHLVKVNSTNSQKKRISSFSFPETQFIAVTAYQNEEITALKIKHNPFAKAFLDAKERPDQKDFMDDTTDCQQRSLSHLAGTWYIPPGGHTLVPPPAHQFPNALNLSNPHCDRLRGFSTRDVTANLPVLNITDNWPHMSSGSHGIYQSNTTAQQSQYGMWMGSPVGTNISPNQNCTVPYLRTSNPYSLPTSNNNTVANIPNVTLTNSVGSSSFDICDISSSFSSPTRDNGRNNAWSPLTPPPI</sequence>
<dbReference type="PRINTS" id="PR00937">
    <property type="entry name" value="TBOX"/>
</dbReference>
<dbReference type="PANTHER" id="PTHR11267:SF106">
    <property type="entry name" value="T-RELATED PROTEIN"/>
    <property type="match status" value="1"/>
</dbReference>
<evidence type="ECO:0000256" key="5">
    <source>
        <dbReference type="ARBA" id="ARBA00023163"/>
    </source>
</evidence>
<dbReference type="InterPro" id="IPR036960">
    <property type="entry name" value="T-box_sf"/>
</dbReference>
<keyword evidence="11" id="KW-1185">Reference proteome</keyword>
<protein>
    <recommendedName>
        <fullName evidence="9">T-box domain-containing protein</fullName>
    </recommendedName>
</protein>
<gene>
    <name evidence="10" type="ORF">KUTeg_007219</name>
</gene>
<accession>A0ABQ9FCL2</accession>
<evidence type="ECO:0000256" key="4">
    <source>
        <dbReference type="ARBA" id="ARBA00023125"/>
    </source>
</evidence>
<dbReference type="Pfam" id="PF00907">
    <property type="entry name" value="T-box"/>
    <property type="match status" value="1"/>
</dbReference>
<feature type="compositionally biased region" description="Polar residues" evidence="8">
    <location>
        <begin position="414"/>
        <end position="425"/>
    </location>
</feature>
<feature type="region of interest" description="Disordered" evidence="8">
    <location>
        <begin position="410"/>
        <end position="432"/>
    </location>
</feature>
<keyword evidence="5" id="KW-0804">Transcription</keyword>
<dbReference type="EMBL" id="JARBDR010000337">
    <property type="protein sequence ID" value="KAJ8315069.1"/>
    <property type="molecule type" value="Genomic_DNA"/>
</dbReference>
<dbReference type="InterPro" id="IPR008967">
    <property type="entry name" value="p53-like_TF_DNA-bd_sf"/>
</dbReference>
<dbReference type="CDD" id="cd20192">
    <property type="entry name" value="T-box_TBXT_TBX19-like"/>
    <property type="match status" value="1"/>
</dbReference>
<dbReference type="InterPro" id="IPR002070">
    <property type="entry name" value="TF_Brachyury"/>
</dbReference>
<dbReference type="InterPro" id="IPR046360">
    <property type="entry name" value="T-box_DNA-bd"/>
</dbReference>
<comment type="subcellular location">
    <subcellularLocation>
        <location evidence="1 7">Nucleus</location>
    </subcellularLocation>
</comment>
<dbReference type="Proteomes" id="UP001217089">
    <property type="component" value="Unassembled WGS sequence"/>
</dbReference>
<dbReference type="InterPro" id="IPR001699">
    <property type="entry name" value="TF_T-box"/>
</dbReference>
<name>A0ABQ9FCL2_TEGGR</name>